<accession>A0ABP0V7M6</accession>
<dbReference type="Pfam" id="PF02086">
    <property type="entry name" value="MethyltransfD12"/>
    <property type="match status" value="1"/>
</dbReference>
<keyword evidence="8" id="KW-1185">Reference proteome</keyword>
<dbReference type="InterPro" id="IPR012327">
    <property type="entry name" value="MeTrfase_D12"/>
</dbReference>
<dbReference type="SUPFAM" id="SSF53335">
    <property type="entry name" value="S-adenosyl-L-methionine-dependent methyltransferases"/>
    <property type="match status" value="1"/>
</dbReference>
<dbReference type="InterPro" id="IPR029063">
    <property type="entry name" value="SAM-dependent_MTases_sf"/>
</dbReference>
<dbReference type="PROSITE" id="PS00092">
    <property type="entry name" value="N6_MTASE"/>
    <property type="match status" value="1"/>
</dbReference>
<evidence type="ECO:0000313" key="7">
    <source>
        <dbReference type="EMBL" id="CAK9250417.1"/>
    </source>
</evidence>
<dbReference type="PANTHER" id="PTHR30481:SF3">
    <property type="entry name" value="DNA ADENINE METHYLASE"/>
    <property type="match status" value="1"/>
</dbReference>
<comment type="catalytic activity">
    <reaction evidence="6">
        <text>a 2'-deoxyadenosine in DNA + S-adenosyl-L-methionine = an N(6)-methyl-2'-deoxyadenosine in DNA + S-adenosyl-L-homocysteine + H(+)</text>
        <dbReference type="Rhea" id="RHEA:15197"/>
        <dbReference type="Rhea" id="RHEA-COMP:12418"/>
        <dbReference type="Rhea" id="RHEA-COMP:12419"/>
        <dbReference type="ChEBI" id="CHEBI:15378"/>
        <dbReference type="ChEBI" id="CHEBI:57856"/>
        <dbReference type="ChEBI" id="CHEBI:59789"/>
        <dbReference type="ChEBI" id="CHEBI:90615"/>
        <dbReference type="ChEBI" id="CHEBI:90616"/>
        <dbReference type="EC" id="2.1.1.72"/>
    </reaction>
</comment>
<evidence type="ECO:0000256" key="5">
    <source>
        <dbReference type="ARBA" id="ARBA00022691"/>
    </source>
</evidence>
<sequence length="262" mass="30519">MSDKLQPFLPWVGGKRTIADQIIPHIPTGLDTYYEPFLGGGALFFRIKDRFKQHALSDINLRLTTSYNAVKKNPKAVLEKLKEHGEKDSKEYFKQVQTTYDENDPVEMAAKFIYLVTMSFYRIYRVAKDNTFRMSYRTERKLPLETLKYNMTRCSVQLKGVSVTAGDFSFIEPGKNDFVYMDPPYHKAGEEMYTPRPFDEKEQIRLKNFADDLHTNGTRFAVSNSDTPFIRDLYKGYDLKEITTRYQIGKHPVKTELLITNT</sequence>
<keyword evidence="4" id="KW-0808">Transferase</keyword>
<dbReference type="Gene3D" id="1.10.1020.10">
    <property type="entry name" value="Adenine-specific Methyltransferase, Domain 2"/>
    <property type="match status" value="1"/>
</dbReference>
<dbReference type="Gene3D" id="3.40.50.150">
    <property type="entry name" value="Vaccinia Virus protein VP39"/>
    <property type="match status" value="1"/>
</dbReference>
<name>A0ABP0V7M6_9BRYO</name>
<evidence type="ECO:0000313" key="8">
    <source>
        <dbReference type="Proteomes" id="UP001497444"/>
    </source>
</evidence>
<comment type="similarity">
    <text evidence="1">Belongs to the N(4)/N(6)-methyltransferase family.</text>
</comment>
<organism evidence="7 8">
    <name type="scientific">Sphagnum jensenii</name>
    <dbReference type="NCBI Taxonomy" id="128206"/>
    <lineage>
        <taxon>Eukaryota</taxon>
        <taxon>Viridiplantae</taxon>
        <taxon>Streptophyta</taxon>
        <taxon>Embryophyta</taxon>
        <taxon>Bryophyta</taxon>
        <taxon>Sphagnophytina</taxon>
        <taxon>Sphagnopsida</taxon>
        <taxon>Sphagnales</taxon>
        <taxon>Sphagnaceae</taxon>
        <taxon>Sphagnum</taxon>
    </lineage>
</organism>
<protein>
    <recommendedName>
        <fullName evidence="2">site-specific DNA-methyltransferase (adenine-specific)</fullName>
        <ecNumber evidence="2">2.1.1.72</ecNumber>
    </recommendedName>
</protein>
<keyword evidence="3" id="KW-0489">Methyltransferase</keyword>
<dbReference type="EMBL" id="CAXAQS010000168">
    <property type="protein sequence ID" value="CAK9250417.1"/>
    <property type="molecule type" value="Genomic_DNA"/>
</dbReference>
<dbReference type="NCBIfam" id="TIGR00571">
    <property type="entry name" value="dam"/>
    <property type="match status" value="1"/>
</dbReference>
<evidence type="ECO:0000256" key="1">
    <source>
        <dbReference type="ARBA" id="ARBA00006594"/>
    </source>
</evidence>
<keyword evidence="5" id="KW-0949">S-adenosyl-L-methionine</keyword>
<comment type="caution">
    <text evidence="7">The sequence shown here is derived from an EMBL/GenBank/DDBJ whole genome shotgun (WGS) entry which is preliminary data.</text>
</comment>
<proteinExistence type="inferred from homology"/>
<evidence type="ECO:0000256" key="2">
    <source>
        <dbReference type="ARBA" id="ARBA00011900"/>
    </source>
</evidence>
<dbReference type="InterPro" id="IPR023095">
    <property type="entry name" value="Ade_MeTrfase_dom_2"/>
</dbReference>
<evidence type="ECO:0000256" key="4">
    <source>
        <dbReference type="ARBA" id="ARBA00022679"/>
    </source>
</evidence>
<dbReference type="EC" id="2.1.1.72" evidence="2"/>
<dbReference type="InterPro" id="IPR002052">
    <property type="entry name" value="DNA_methylase_N6_adenine_CS"/>
</dbReference>
<dbReference type="Proteomes" id="UP001497444">
    <property type="component" value="Unassembled WGS sequence"/>
</dbReference>
<gene>
    <name evidence="7" type="ORF">CSSPJE1EN1_LOCUS25795</name>
</gene>
<dbReference type="PRINTS" id="PR00505">
    <property type="entry name" value="D12N6MTFRASE"/>
</dbReference>
<evidence type="ECO:0000256" key="6">
    <source>
        <dbReference type="ARBA" id="ARBA00047942"/>
    </source>
</evidence>
<dbReference type="InterPro" id="IPR012263">
    <property type="entry name" value="M_m6A_EcoRV"/>
</dbReference>
<reference evidence="7" key="1">
    <citation type="submission" date="2024-02" db="EMBL/GenBank/DDBJ databases">
        <authorList>
            <consortium name="ELIXIR-Norway"/>
            <consortium name="Elixir Norway"/>
        </authorList>
    </citation>
    <scope>NUCLEOTIDE SEQUENCE</scope>
</reference>
<dbReference type="PANTHER" id="PTHR30481">
    <property type="entry name" value="DNA ADENINE METHYLASE"/>
    <property type="match status" value="1"/>
</dbReference>
<dbReference type="PIRSF" id="PIRSF000398">
    <property type="entry name" value="M_m6A_EcoRV"/>
    <property type="match status" value="1"/>
</dbReference>
<evidence type="ECO:0000256" key="3">
    <source>
        <dbReference type="ARBA" id="ARBA00022603"/>
    </source>
</evidence>